<accession>L8E6Z4</accession>
<gene>
    <name evidence="1" type="primary">OR5M8</name>
</gene>
<evidence type="ECO:0000313" key="1">
    <source>
        <dbReference type="EMBL" id="CCQ43015.1"/>
    </source>
</evidence>
<protein>
    <submittedName>
        <fullName evidence="1">Alternative protein OR5M8</fullName>
    </submittedName>
</protein>
<organism evidence="1">
    <name type="scientific">Homo sapiens</name>
    <name type="common">Human</name>
    <dbReference type="NCBI Taxonomy" id="9606"/>
    <lineage>
        <taxon>Eukaryota</taxon>
        <taxon>Metazoa</taxon>
        <taxon>Chordata</taxon>
        <taxon>Craniata</taxon>
        <taxon>Vertebrata</taxon>
        <taxon>Euteleostomi</taxon>
        <taxon>Mammalia</taxon>
        <taxon>Eutheria</taxon>
        <taxon>Euarchontoglires</taxon>
        <taxon>Primates</taxon>
        <taxon>Haplorrhini</taxon>
        <taxon>Catarrhini</taxon>
        <taxon>Hominidae</taxon>
        <taxon>Homo</taxon>
    </lineage>
</organism>
<dbReference type="OrthoDB" id="9518048at2759"/>
<reference evidence="1" key="1">
    <citation type="journal article" date="2013" name="PLoS ONE">
        <title>Direct detection of alternative open reading frames translation products in human significantly expands the proteome.</title>
        <authorList>
            <person name="Vanderperre B."/>
            <person name="Lucier J.-F."/>
            <person name="Motard J."/>
            <person name="Tremblay G."/>
            <person name="Vanderperre S."/>
            <person name="Wisztorski M."/>
            <person name="Salzet M."/>
            <person name="Boisvert F.-M."/>
            <person name="Roucou X."/>
        </authorList>
    </citation>
    <scope>NUCLEOTIDE SEQUENCE</scope>
</reference>
<proteinExistence type="predicted"/>
<dbReference type="EMBL" id="HF583518">
    <property type="protein sequence ID" value="CCQ43015.1"/>
    <property type="molecule type" value="Genomic_DNA"/>
</dbReference>
<name>L8E6Z4_HUMAN</name>
<dbReference type="AlphaFoldDB" id="L8E6Z4"/>
<sequence>MYFLPLHFPCYFKDSLYRGQAKSFFYLWLPSDSCHYILCNPFLHVSQTPLKGIC</sequence>